<evidence type="ECO:0000313" key="2">
    <source>
        <dbReference type="Proteomes" id="UP001206925"/>
    </source>
</evidence>
<reference evidence="1" key="1">
    <citation type="submission" date="2022-06" db="EMBL/GenBank/DDBJ databases">
        <title>Uncovering the hologenomic basis of an extraordinary plant invasion.</title>
        <authorList>
            <person name="Bieker V.C."/>
            <person name="Martin M.D."/>
            <person name="Gilbert T."/>
            <person name="Hodgins K."/>
            <person name="Battlay P."/>
            <person name="Petersen B."/>
            <person name="Wilson J."/>
        </authorList>
    </citation>
    <scope>NUCLEOTIDE SEQUENCE</scope>
    <source>
        <strain evidence="1">AA19_3_7</strain>
        <tissue evidence="1">Leaf</tissue>
    </source>
</reference>
<name>A0AAD5GMP1_AMBAR</name>
<protein>
    <submittedName>
        <fullName evidence="1">Uncharacterized protein</fullName>
    </submittedName>
</protein>
<sequence length="102" mass="11121">MRLWGLGKGASKTISLDSQLFGGGNPKSLIFGGIDDGSVLFKYFKRIIKRTSSQVNDGAGSVLLLSGKLWVLMTLSGLQFTIMKYLYVRGGDGYAGRFFLCE</sequence>
<evidence type="ECO:0000313" key="1">
    <source>
        <dbReference type="EMBL" id="KAI7748480.1"/>
    </source>
</evidence>
<accession>A0AAD5GMP1</accession>
<dbReference type="Proteomes" id="UP001206925">
    <property type="component" value="Unassembled WGS sequence"/>
</dbReference>
<proteinExistence type="predicted"/>
<dbReference type="AlphaFoldDB" id="A0AAD5GMP1"/>
<organism evidence="1 2">
    <name type="scientific">Ambrosia artemisiifolia</name>
    <name type="common">Common ragweed</name>
    <dbReference type="NCBI Taxonomy" id="4212"/>
    <lineage>
        <taxon>Eukaryota</taxon>
        <taxon>Viridiplantae</taxon>
        <taxon>Streptophyta</taxon>
        <taxon>Embryophyta</taxon>
        <taxon>Tracheophyta</taxon>
        <taxon>Spermatophyta</taxon>
        <taxon>Magnoliopsida</taxon>
        <taxon>eudicotyledons</taxon>
        <taxon>Gunneridae</taxon>
        <taxon>Pentapetalae</taxon>
        <taxon>asterids</taxon>
        <taxon>campanulids</taxon>
        <taxon>Asterales</taxon>
        <taxon>Asteraceae</taxon>
        <taxon>Asteroideae</taxon>
        <taxon>Heliantheae alliance</taxon>
        <taxon>Heliantheae</taxon>
        <taxon>Ambrosia</taxon>
    </lineage>
</organism>
<comment type="caution">
    <text evidence="1">The sequence shown here is derived from an EMBL/GenBank/DDBJ whole genome shotgun (WGS) entry which is preliminary data.</text>
</comment>
<keyword evidence="2" id="KW-1185">Reference proteome</keyword>
<dbReference type="EMBL" id="JAMZMK010006523">
    <property type="protein sequence ID" value="KAI7748480.1"/>
    <property type="molecule type" value="Genomic_DNA"/>
</dbReference>
<gene>
    <name evidence="1" type="ORF">M8C21_009303</name>
</gene>